<gene>
    <name evidence="2" type="ORF">B0A54_07482</name>
</gene>
<comment type="caution">
    <text evidence="2">The sequence shown here is derived from an EMBL/GenBank/DDBJ whole genome shotgun (WGS) entry which is preliminary data.</text>
</comment>
<dbReference type="InterPro" id="IPR052895">
    <property type="entry name" value="HetReg/Transcr_Mod"/>
</dbReference>
<evidence type="ECO:0000313" key="2">
    <source>
        <dbReference type="EMBL" id="TKA42639.1"/>
    </source>
</evidence>
<dbReference type="OrthoDB" id="5416609at2759"/>
<protein>
    <recommendedName>
        <fullName evidence="1">Heterokaryon incompatibility domain-containing protein</fullName>
    </recommendedName>
</protein>
<accession>A0A4V5N890</accession>
<dbReference type="PANTHER" id="PTHR24148">
    <property type="entry name" value="ANKYRIN REPEAT DOMAIN-CONTAINING PROTEIN 39 HOMOLOG-RELATED"/>
    <property type="match status" value="1"/>
</dbReference>
<proteinExistence type="predicted"/>
<dbReference type="Proteomes" id="UP000310066">
    <property type="component" value="Unassembled WGS sequence"/>
</dbReference>
<evidence type="ECO:0000313" key="3">
    <source>
        <dbReference type="Proteomes" id="UP000310066"/>
    </source>
</evidence>
<name>A0A4V5N890_9PEZI</name>
<dbReference type="AlphaFoldDB" id="A0A4V5N890"/>
<dbReference type="STRING" id="329885.A0A4V5N890"/>
<dbReference type="Pfam" id="PF26639">
    <property type="entry name" value="Het-6_barrel"/>
    <property type="match status" value="1"/>
</dbReference>
<dbReference type="Pfam" id="PF06985">
    <property type="entry name" value="HET"/>
    <property type="match status" value="1"/>
</dbReference>
<dbReference type="PANTHER" id="PTHR24148:SF64">
    <property type="entry name" value="HETEROKARYON INCOMPATIBILITY DOMAIN-CONTAINING PROTEIN"/>
    <property type="match status" value="1"/>
</dbReference>
<sequence>MAQDHITAIADSGLDLTKGRDGEDAHERLGDRESSDADLAVFSYDALPPPSEGQYIRLTEILGELTDAGCVQCLLHHIRFDRDTPEYETLSYCWGTSSDVHIISCNGQRLRVTQTLHRAMHALLTPGKSRLVWIDQLCINQHDDAEKTQQVSIMRDIYQRSALTIAWVGNADCHTEVALKAAHRIAMAMTSDTVVKTLKETHGGPWSAHSMDTFVEYRNGWGDAKPSRSEWTALSVLLGRPWFARMWVLQEVGVSGRVVVQCGDAQVNFDELMWAVSIAILATAGRKRQVAIGRGNVKKLMFLSSLRQSEPSDASLGLLRLIEAAQSFGATDPRDKFFALYGLTNSDLPSLGLGADYSLPADWVYMQTVSTLMKESGSLQLLELVNKPSRRSPLLPSWVPSLEPSTLAVDSLSGSTWSEVFTIGRKMHRRLIAITLESRFPNLHTLDEDKRGEVIEQALDELGEDREAEPQVPLLAASKASMLSTFILEDSGALRLSAQLFDKVNQTSRALKVPLFIGAEYHTLMDEAKTGKAVLQAYGGLFKNLYRDVREYAQALTERDEMVMARDSTSYPTGEPLLTAYRKALSAGSLLLNEEDATEVFAEWRKLFKPARLMSKLGSSIGGSGGMAVMNLIVGGQTVSRNSDVFFAMIEVAWGRRLSWTENGYLALLPEEAVEGDLIVVLRGGRLPFVVRPQAHGFRLIGPAYVHGIMNGEAYDEESCGDIRLV</sequence>
<dbReference type="EMBL" id="NAJP01000022">
    <property type="protein sequence ID" value="TKA42639.1"/>
    <property type="molecule type" value="Genomic_DNA"/>
</dbReference>
<organism evidence="2 3">
    <name type="scientific">Friedmanniomyces endolithicus</name>
    <dbReference type="NCBI Taxonomy" id="329885"/>
    <lineage>
        <taxon>Eukaryota</taxon>
        <taxon>Fungi</taxon>
        <taxon>Dikarya</taxon>
        <taxon>Ascomycota</taxon>
        <taxon>Pezizomycotina</taxon>
        <taxon>Dothideomycetes</taxon>
        <taxon>Dothideomycetidae</taxon>
        <taxon>Mycosphaerellales</taxon>
        <taxon>Teratosphaeriaceae</taxon>
        <taxon>Friedmanniomyces</taxon>
    </lineage>
</organism>
<feature type="domain" description="Heterokaryon incompatibility" evidence="1">
    <location>
        <begin position="87"/>
        <end position="251"/>
    </location>
</feature>
<reference evidence="2 3" key="1">
    <citation type="submission" date="2017-03" db="EMBL/GenBank/DDBJ databases">
        <title>Genomes of endolithic fungi from Antarctica.</title>
        <authorList>
            <person name="Coleine C."/>
            <person name="Masonjones S."/>
            <person name="Stajich J.E."/>
        </authorList>
    </citation>
    <scope>NUCLEOTIDE SEQUENCE [LARGE SCALE GENOMIC DNA]</scope>
    <source>
        <strain evidence="2 3">CCFEE 5311</strain>
    </source>
</reference>
<dbReference type="InterPro" id="IPR010730">
    <property type="entry name" value="HET"/>
</dbReference>
<evidence type="ECO:0000259" key="1">
    <source>
        <dbReference type="Pfam" id="PF06985"/>
    </source>
</evidence>